<evidence type="ECO:0000256" key="5">
    <source>
        <dbReference type="SAM" id="Phobius"/>
    </source>
</evidence>
<keyword evidence="5" id="KW-0472">Membrane</keyword>
<keyword evidence="5" id="KW-0812">Transmembrane</keyword>
<keyword evidence="1" id="KW-0805">Transcription regulation</keyword>
<organism evidence="7 8">
    <name type="scientific">Raoultibacter massiliensis</name>
    <dbReference type="NCBI Taxonomy" id="1852371"/>
    <lineage>
        <taxon>Bacteria</taxon>
        <taxon>Bacillati</taxon>
        <taxon>Actinomycetota</taxon>
        <taxon>Coriobacteriia</taxon>
        <taxon>Eggerthellales</taxon>
        <taxon>Eggerthellaceae</taxon>
        <taxon>Raoultibacter</taxon>
    </lineage>
</organism>
<protein>
    <submittedName>
        <fullName evidence="7">LuxR C-terminal-related transcriptional regulator</fullName>
    </submittedName>
</protein>
<dbReference type="SUPFAM" id="SSF46894">
    <property type="entry name" value="C-terminal effector domain of the bipartite response regulators"/>
    <property type="match status" value="1"/>
</dbReference>
<dbReference type="Proteomes" id="UP001487305">
    <property type="component" value="Unassembled WGS sequence"/>
</dbReference>
<evidence type="ECO:0000256" key="2">
    <source>
        <dbReference type="ARBA" id="ARBA00023125"/>
    </source>
</evidence>
<dbReference type="SMART" id="SM00421">
    <property type="entry name" value="HTH_LUXR"/>
    <property type="match status" value="1"/>
</dbReference>
<feature type="transmembrane region" description="Helical" evidence="5">
    <location>
        <begin position="53"/>
        <end position="71"/>
    </location>
</feature>
<keyword evidence="5" id="KW-1133">Transmembrane helix</keyword>
<evidence type="ECO:0000256" key="3">
    <source>
        <dbReference type="ARBA" id="ARBA00023163"/>
    </source>
</evidence>
<dbReference type="PRINTS" id="PR00038">
    <property type="entry name" value="HTHLUXR"/>
</dbReference>
<dbReference type="Gene3D" id="1.10.10.10">
    <property type="entry name" value="Winged helix-like DNA-binding domain superfamily/Winged helix DNA-binding domain"/>
    <property type="match status" value="1"/>
</dbReference>
<comment type="caution">
    <text evidence="7">The sequence shown here is derived from an EMBL/GenBank/DDBJ whole genome shotgun (WGS) entry which is preliminary data.</text>
</comment>
<evidence type="ECO:0000256" key="4">
    <source>
        <dbReference type="SAM" id="MobiDB-lite"/>
    </source>
</evidence>
<dbReference type="CDD" id="cd06170">
    <property type="entry name" value="LuxR_C_like"/>
    <property type="match status" value="1"/>
</dbReference>
<dbReference type="InterPro" id="IPR016032">
    <property type="entry name" value="Sig_transdc_resp-reg_C-effctor"/>
</dbReference>
<feature type="transmembrane region" description="Helical" evidence="5">
    <location>
        <begin position="206"/>
        <end position="224"/>
    </location>
</feature>
<feature type="transmembrane region" description="Helical" evidence="5">
    <location>
        <begin position="294"/>
        <end position="315"/>
    </location>
</feature>
<feature type="region of interest" description="Disordered" evidence="4">
    <location>
        <begin position="401"/>
        <end position="433"/>
    </location>
</feature>
<reference evidence="7 8" key="1">
    <citation type="submission" date="2024-04" db="EMBL/GenBank/DDBJ databases">
        <title>Human intestinal bacterial collection.</title>
        <authorList>
            <person name="Pauvert C."/>
            <person name="Hitch T.C.A."/>
            <person name="Clavel T."/>
        </authorList>
    </citation>
    <scope>NUCLEOTIDE SEQUENCE [LARGE SCALE GENOMIC DNA]</scope>
    <source>
        <strain evidence="7 8">CLA-KB-H42</strain>
    </source>
</reference>
<name>A0ABV1JEN2_9ACTN</name>
<evidence type="ECO:0000313" key="8">
    <source>
        <dbReference type="Proteomes" id="UP001487305"/>
    </source>
</evidence>
<feature type="transmembrane region" description="Helical" evidence="5">
    <location>
        <begin position="322"/>
        <end position="340"/>
    </location>
</feature>
<feature type="transmembrane region" description="Helical" evidence="5">
    <location>
        <begin position="109"/>
        <end position="129"/>
    </location>
</feature>
<keyword evidence="2" id="KW-0238">DNA-binding</keyword>
<feature type="transmembrane region" description="Helical" evidence="5">
    <location>
        <begin position="15"/>
        <end position="33"/>
    </location>
</feature>
<evidence type="ECO:0000256" key="1">
    <source>
        <dbReference type="ARBA" id="ARBA00023015"/>
    </source>
</evidence>
<feature type="transmembrane region" description="Helical" evidence="5">
    <location>
        <begin position="269"/>
        <end position="288"/>
    </location>
</feature>
<proteinExistence type="predicted"/>
<keyword evidence="3" id="KW-0804">Transcription</keyword>
<sequence length="510" mass="54949">MDEARDKETKYGQRIAMICANPLTIGFSLFLVWQNASLSFLFPSSSGRVVSPLFVGSLSVALLLALCFVSYKRDAGTFTPAWSIGLSFIATVAGCVACVLVAQTLLPLWGIYVAAAVLGFSAATVVFVWATAFAERSSSDVLIGVCCAFFVASVVDYLAMNSGYFTIPVIVVACGIGSWVCYMLAVRSKPLDERPLLVRPSNTKEFIKLGIGLAVFAVALGIVAGTTADVATEESMRDLNENAALASIVVSLVCFVASVALRSRIEPTTLVKVFASCLVVVILLNIVNLDHADVWLSLTIFSWTFLRLCVFLVLVNIDRCRIVSLPMLFPAVWTVLWVGYAGGVFTGQNILPLAGGGTQAMLNSVVLVAVLVVFGAILLVGNRVTMRMGFSGDDAALAPGAPGASNGDVSRETSVRISESDIPDSEVGKREAVQERETLEDRCARIAATHQLSAREAEVLVYLAQGHTRASIAKRLFVSENTIREHVKNIYKKLYIHSRQQLIDMVDARR</sequence>
<dbReference type="EMBL" id="JBBNOP010000009">
    <property type="protein sequence ID" value="MEQ3363540.1"/>
    <property type="molecule type" value="Genomic_DNA"/>
</dbReference>
<evidence type="ECO:0000313" key="7">
    <source>
        <dbReference type="EMBL" id="MEQ3363540.1"/>
    </source>
</evidence>
<dbReference type="PROSITE" id="PS50043">
    <property type="entry name" value="HTH_LUXR_2"/>
    <property type="match status" value="1"/>
</dbReference>
<evidence type="ECO:0000259" key="6">
    <source>
        <dbReference type="PROSITE" id="PS50043"/>
    </source>
</evidence>
<feature type="transmembrane region" description="Helical" evidence="5">
    <location>
        <begin position="165"/>
        <end position="185"/>
    </location>
</feature>
<feature type="transmembrane region" description="Helical" evidence="5">
    <location>
        <begin position="141"/>
        <end position="159"/>
    </location>
</feature>
<dbReference type="PANTHER" id="PTHR44688:SF16">
    <property type="entry name" value="DNA-BINDING TRANSCRIPTIONAL ACTIVATOR DEVR_DOSR"/>
    <property type="match status" value="1"/>
</dbReference>
<feature type="transmembrane region" description="Helical" evidence="5">
    <location>
        <begin position="83"/>
        <end position="103"/>
    </location>
</feature>
<dbReference type="InterPro" id="IPR000792">
    <property type="entry name" value="Tscrpt_reg_LuxR_C"/>
</dbReference>
<keyword evidence="8" id="KW-1185">Reference proteome</keyword>
<dbReference type="Pfam" id="PF00196">
    <property type="entry name" value="GerE"/>
    <property type="match status" value="1"/>
</dbReference>
<feature type="transmembrane region" description="Helical" evidence="5">
    <location>
        <begin position="244"/>
        <end position="262"/>
    </location>
</feature>
<accession>A0ABV1JEN2</accession>
<gene>
    <name evidence="7" type="ORF">AAA083_11210</name>
</gene>
<dbReference type="PANTHER" id="PTHR44688">
    <property type="entry name" value="DNA-BINDING TRANSCRIPTIONAL ACTIVATOR DEVR_DOSR"/>
    <property type="match status" value="1"/>
</dbReference>
<dbReference type="RefSeq" id="WP_102373367.1">
    <property type="nucleotide sequence ID" value="NZ_JBBNOP010000009.1"/>
</dbReference>
<feature type="transmembrane region" description="Helical" evidence="5">
    <location>
        <begin position="360"/>
        <end position="381"/>
    </location>
</feature>
<feature type="domain" description="HTH luxR-type" evidence="6">
    <location>
        <begin position="445"/>
        <end position="510"/>
    </location>
</feature>
<dbReference type="InterPro" id="IPR036388">
    <property type="entry name" value="WH-like_DNA-bd_sf"/>
</dbReference>